<keyword evidence="3 4" id="KW-0732">Signal</keyword>
<evidence type="ECO:0000256" key="3">
    <source>
        <dbReference type="ARBA" id="ARBA00022729"/>
    </source>
</evidence>
<dbReference type="Gene3D" id="3.40.190.10">
    <property type="entry name" value="Periplasmic binding protein-like II"/>
    <property type="match status" value="2"/>
</dbReference>
<dbReference type="Proteomes" id="UP000199118">
    <property type="component" value="Unassembled WGS sequence"/>
</dbReference>
<dbReference type="STRING" id="356660.SAMN05444336_103521"/>
<evidence type="ECO:0000256" key="2">
    <source>
        <dbReference type="ARBA" id="ARBA00010742"/>
    </source>
</evidence>
<dbReference type="GO" id="GO:0042597">
    <property type="term" value="C:periplasmic space"/>
    <property type="evidence" value="ECO:0007669"/>
    <property type="project" value="UniProtKB-SubCell"/>
</dbReference>
<dbReference type="PANTHER" id="PTHR30024:SF47">
    <property type="entry name" value="TAURINE-BINDING PERIPLASMIC PROTEIN"/>
    <property type="match status" value="1"/>
</dbReference>
<organism evidence="6 7">
    <name type="scientific">Albimonas donghaensis</name>
    <dbReference type="NCBI Taxonomy" id="356660"/>
    <lineage>
        <taxon>Bacteria</taxon>
        <taxon>Pseudomonadati</taxon>
        <taxon>Pseudomonadota</taxon>
        <taxon>Alphaproteobacteria</taxon>
        <taxon>Rhodobacterales</taxon>
        <taxon>Paracoccaceae</taxon>
        <taxon>Albimonas</taxon>
    </lineage>
</organism>
<evidence type="ECO:0000256" key="4">
    <source>
        <dbReference type="SAM" id="SignalP"/>
    </source>
</evidence>
<evidence type="ECO:0000313" key="7">
    <source>
        <dbReference type="Proteomes" id="UP000199118"/>
    </source>
</evidence>
<reference evidence="6 7" key="1">
    <citation type="submission" date="2016-10" db="EMBL/GenBank/DDBJ databases">
        <authorList>
            <person name="de Groot N.N."/>
        </authorList>
    </citation>
    <scope>NUCLEOTIDE SEQUENCE [LARGE SCALE GENOMIC DNA]</scope>
    <source>
        <strain evidence="6 7">DSM 17890</strain>
    </source>
</reference>
<protein>
    <submittedName>
        <fullName evidence="6">ABC-type nitrate/sulfonate/bicarbonate transport system, substrate-binding protein</fullName>
    </submittedName>
</protein>
<name>A0A1H2ZID4_9RHOB</name>
<dbReference type="InterPro" id="IPR015168">
    <property type="entry name" value="SsuA/THI5"/>
</dbReference>
<feature type="signal peptide" evidence="4">
    <location>
        <begin position="1"/>
        <end position="23"/>
    </location>
</feature>
<sequence length="356" mass="38176">MFLKKLAFAGAMAAAWLASPGMIAPVAAKDATQVIYQSAASSPTIGIIPIGVADALGFFEEEGVELEVRYGQGGPMAAQILATGNADMSQMTYEPFIKGYEQGLRGKYVLASWDILIYYIGVPADSPIKTVEDLKGKLIGVPSMASASVTIARSILRSAGITPDDSIFQPVGISASAVTALTRGQIDAYASFHSAFASFPRAGVEMRYFRHPVAANIGNGGYFVSQKAIEEKHQAIQGVLRALVKAQYFISLAPEKAIRLYWEQYPTTRIGGSEEEAMAKAMSELSFDQASIVPLPVPDQTYGHVDPKGVETYLGVLKGEGYIDETVPASEVVDDQFIKAANEIDFDAIRALAERD</sequence>
<dbReference type="EMBL" id="FNMZ01000003">
    <property type="protein sequence ID" value="SDX17097.1"/>
    <property type="molecule type" value="Genomic_DNA"/>
</dbReference>
<accession>A0A1H2ZID4</accession>
<comment type="similarity">
    <text evidence="2">Belongs to the bacterial solute-binding protein SsuA/TauA family.</text>
</comment>
<evidence type="ECO:0000313" key="6">
    <source>
        <dbReference type="EMBL" id="SDX17097.1"/>
    </source>
</evidence>
<dbReference type="RefSeq" id="WP_176954721.1">
    <property type="nucleotide sequence ID" value="NZ_FNMZ01000003.1"/>
</dbReference>
<feature type="chain" id="PRO_5011696486" evidence="4">
    <location>
        <begin position="24"/>
        <end position="356"/>
    </location>
</feature>
<comment type="subcellular location">
    <subcellularLocation>
        <location evidence="1">Periplasm</location>
    </subcellularLocation>
</comment>
<proteinExistence type="inferred from homology"/>
<keyword evidence="7" id="KW-1185">Reference proteome</keyword>
<evidence type="ECO:0000256" key="1">
    <source>
        <dbReference type="ARBA" id="ARBA00004418"/>
    </source>
</evidence>
<gene>
    <name evidence="6" type="ORF">SAMN05444336_103521</name>
</gene>
<dbReference type="Pfam" id="PF09084">
    <property type="entry name" value="NMT1"/>
    <property type="match status" value="1"/>
</dbReference>
<dbReference type="AlphaFoldDB" id="A0A1H2ZID4"/>
<feature type="domain" description="SsuA/THI5-like" evidence="5">
    <location>
        <begin position="47"/>
        <end position="257"/>
    </location>
</feature>
<evidence type="ECO:0000259" key="5">
    <source>
        <dbReference type="Pfam" id="PF09084"/>
    </source>
</evidence>
<dbReference type="PANTHER" id="PTHR30024">
    <property type="entry name" value="ALIPHATIC SULFONATES-BINDING PROTEIN-RELATED"/>
    <property type="match status" value="1"/>
</dbReference>
<dbReference type="SUPFAM" id="SSF53850">
    <property type="entry name" value="Periplasmic binding protein-like II"/>
    <property type="match status" value="1"/>
</dbReference>